<keyword evidence="3" id="KW-1185">Reference proteome</keyword>
<sequence length="230" mass="25068">MLEPCWRIPANLGDSPTDLGRQERVAVQFHVLSARRHHRCQHPPRFVEKTMIPKGTSNLALQPGVSSPSDGERGDALHSSEMIQASDSARQRRTLMLWHVERSSSGARAGSGLTMDIVAPVSGTPAGLTYTSQPELRGKCQPGSQQASLDRFDRRDNEPHVRLPLVWNLSPGTKMTAKAGECWQEMPLQAVLDPNGILASSWPRLDSADLSDHGRRVAPAGPVIIAVLPV</sequence>
<dbReference type="Proteomes" id="UP000295604">
    <property type="component" value="Unassembled WGS sequence"/>
</dbReference>
<accession>A0A4R8TS79</accession>
<dbReference type="EMBL" id="QAPF01000026">
    <property type="protein sequence ID" value="TEA20909.1"/>
    <property type="molecule type" value="Genomic_DNA"/>
</dbReference>
<evidence type="ECO:0000313" key="2">
    <source>
        <dbReference type="EMBL" id="TEA20909.1"/>
    </source>
</evidence>
<feature type="compositionally biased region" description="Polar residues" evidence="1">
    <location>
        <begin position="57"/>
        <end position="69"/>
    </location>
</feature>
<feature type="region of interest" description="Disordered" evidence="1">
    <location>
        <begin position="57"/>
        <end position="76"/>
    </location>
</feature>
<name>A0A4R8TS79_9PEZI</name>
<reference evidence="2 3" key="1">
    <citation type="submission" date="2018-11" db="EMBL/GenBank/DDBJ databases">
        <title>Genome sequence and assembly of Colletotrichum sidae.</title>
        <authorList>
            <person name="Gan P."/>
            <person name="Shirasu K."/>
        </authorList>
    </citation>
    <scope>NUCLEOTIDE SEQUENCE [LARGE SCALE GENOMIC DNA]</scope>
    <source>
        <strain evidence="2 3">CBS 518.97</strain>
    </source>
</reference>
<evidence type="ECO:0000256" key="1">
    <source>
        <dbReference type="SAM" id="MobiDB-lite"/>
    </source>
</evidence>
<gene>
    <name evidence="2" type="ORF">C8034_v008008</name>
</gene>
<protein>
    <submittedName>
        <fullName evidence="2">Uncharacterized protein</fullName>
    </submittedName>
</protein>
<organism evidence="2 3">
    <name type="scientific">Colletotrichum sidae</name>
    <dbReference type="NCBI Taxonomy" id="1347389"/>
    <lineage>
        <taxon>Eukaryota</taxon>
        <taxon>Fungi</taxon>
        <taxon>Dikarya</taxon>
        <taxon>Ascomycota</taxon>
        <taxon>Pezizomycotina</taxon>
        <taxon>Sordariomycetes</taxon>
        <taxon>Hypocreomycetidae</taxon>
        <taxon>Glomerellales</taxon>
        <taxon>Glomerellaceae</taxon>
        <taxon>Colletotrichum</taxon>
        <taxon>Colletotrichum orbiculare species complex</taxon>
    </lineage>
</organism>
<evidence type="ECO:0000313" key="3">
    <source>
        <dbReference type="Proteomes" id="UP000295604"/>
    </source>
</evidence>
<proteinExistence type="predicted"/>
<dbReference type="AlphaFoldDB" id="A0A4R8TS79"/>
<comment type="caution">
    <text evidence="2">The sequence shown here is derived from an EMBL/GenBank/DDBJ whole genome shotgun (WGS) entry which is preliminary data.</text>
</comment>